<proteinExistence type="predicted"/>
<accession>A0ABQ9YG18</accession>
<keyword evidence="2" id="KW-1185">Reference proteome</keyword>
<gene>
    <name evidence="1" type="ORF">BLNAU_2433</name>
</gene>
<dbReference type="EMBL" id="JARBJD010000010">
    <property type="protein sequence ID" value="KAK2962600.1"/>
    <property type="molecule type" value="Genomic_DNA"/>
</dbReference>
<protein>
    <submittedName>
        <fullName evidence="1">Uncharacterized protein</fullName>
    </submittedName>
</protein>
<evidence type="ECO:0000313" key="2">
    <source>
        <dbReference type="Proteomes" id="UP001281761"/>
    </source>
</evidence>
<name>A0ABQ9YG18_9EUKA</name>
<sequence length="272" mass="29033">MSILPHRSSTQAQPFNKVHFCRLKRSSHSDGVVSMDHSFVLCVFTSCHAYPTLGGAIRGRSGGDLTISRCIFSDNSCLSDKAGRDDILAVGRAIRFFEQNKANLSGCVDSERATSSHFKQSNMTKGSTILSTEDETIGDSAILISNKLQQKMAVAAQTDSILSPTGSLSMSELTLSTSIPGTTRTSSFFVMTGVSASLASVIFRSLSSPEMAHSKVNETAEIVYFVMDVKMAGTIVSTSSGSIIKSSSGKKITAESTCQFCLRLCSLCQEGC</sequence>
<dbReference type="Proteomes" id="UP001281761">
    <property type="component" value="Unassembled WGS sequence"/>
</dbReference>
<comment type="caution">
    <text evidence="1">The sequence shown here is derived from an EMBL/GenBank/DDBJ whole genome shotgun (WGS) entry which is preliminary data.</text>
</comment>
<evidence type="ECO:0000313" key="1">
    <source>
        <dbReference type="EMBL" id="KAK2962600.1"/>
    </source>
</evidence>
<organism evidence="1 2">
    <name type="scientific">Blattamonas nauphoetae</name>
    <dbReference type="NCBI Taxonomy" id="2049346"/>
    <lineage>
        <taxon>Eukaryota</taxon>
        <taxon>Metamonada</taxon>
        <taxon>Preaxostyla</taxon>
        <taxon>Oxymonadida</taxon>
        <taxon>Blattamonas</taxon>
    </lineage>
</organism>
<reference evidence="1 2" key="1">
    <citation type="journal article" date="2022" name="bioRxiv">
        <title>Genomics of Preaxostyla Flagellates Illuminates Evolutionary Transitions and the Path Towards Mitochondrial Loss.</title>
        <authorList>
            <person name="Novak L.V.F."/>
            <person name="Treitli S.C."/>
            <person name="Pyrih J."/>
            <person name="Halakuc P."/>
            <person name="Pipaliya S.V."/>
            <person name="Vacek V."/>
            <person name="Brzon O."/>
            <person name="Soukal P."/>
            <person name="Eme L."/>
            <person name="Dacks J.B."/>
            <person name="Karnkowska A."/>
            <person name="Elias M."/>
            <person name="Hampl V."/>
        </authorList>
    </citation>
    <scope>NUCLEOTIDE SEQUENCE [LARGE SCALE GENOMIC DNA]</scope>
    <source>
        <strain evidence="1">NAU3</strain>
        <tissue evidence="1">Gut</tissue>
    </source>
</reference>